<evidence type="ECO:0000313" key="4">
    <source>
        <dbReference type="EMBL" id="MDN4488588.1"/>
    </source>
</evidence>
<feature type="compositionally biased region" description="Acidic residues" evidence="1">
    <location>
        <begin position="267"/>
        <end position="276"/>
    </location>
</feature>
<comment type="caution">
    <text evidence="4">The sequence shown here is derived from an EMBL/GenBank/DDBJ whole genome shotgun (WGS) entry which is preliminary data.</text>
</comment>
<protein>
    <submittedName>
        <fullName evidence="4">Phosphatase PAP2 family protein</fullName>
    </submittedName>
</protein>
<dbReference type="Gene3D" id="1.20.144.10">
    <property type="entry name" value="Phosphatidic acid phosphatase type 2/haloperoxidase"/>
    <property type="match status" value="2"/>
</dbReference>
<evidence type="ECO:0000259" key="3">
    <source>
        <dbReference type="SMART" id="SM00014"/>
    </source>
</evidence>
<accession>A0AAW7M607</accession>
<keyword evidence="2" id="KW-0812">Transmembrane</keyword>
<dbReference type="InterPro" id="IPR000326">
    <property type="entry name" value="PAP2/HPO"/>
</dbReference>
<organism evidence="4 5">
    <name type="scientific">Demequina lignilytica</name>
    <dbReference type="NCBI Taxonomy" id="3051663"/>
    <lineage>
        <taxon>Bacteria</taxon>
        <taxon>Bacillati</taxon>
        <taxon>Actinomycetota</taxon>
        <taxon>Actinomycetes</taxon>
        <taxon>Micrococcales</taxon>
        <taxon>Demequinaceae</taxon>
        <taxon>Demequina</taxon>
    </lineage>
</organism>
<proteinExistence type="predicted"/>
<sequence>MARPRMRPSDAVTALWPGVLLLALGIGGFLVALDWVREQEDLFLLDQPLLEYLSQNRTPGLTAFFEVVTTIFGPVVLPIVVAVIALIWWRVSRSWWHPVLLVGAMILSTVLGMGLKIAVGRARPEDVFMLIPGFETSYSFPSGHTIGATTFVLVVSYLLLHEDSDATWRLALWSVGAVLIIALVALSRLYLGYHFLTDVLAGACVGVAVLGVVVAVERWRDLSLERVDPPQGLLSLAEVDDRPYAAPDAERADQERADEAVAGSEEGPAEEPDADDPASPAEPQDERPA</sequence>
<feature type="region of interest" description="Disordered" evidence="1">
    <location>
        <begin position="238"/>
        <end position="289"/>
    </location>
</feature>
<dbReference type="AlphaFoldDB" id="A0AAW7M607"/>
<dbReference type="CDD" id="cd03392">
    <property type="entry name" value="PAP2_like_2"/>
    <property type="match status" value="1"/>
</dbReference>
<dbReference type="InterPro" id="IPR036938">
    <property type="entry name" value="PAP2/HPO_sf"/>
</dbReference>
<evidence type="ECO:0000313" key="5">
    <source>
        <dbReference type="Proteomes" id="UP001172737"/>
    </source>
</evidence>
<reference evidence="4" key="1">
    <citation type="submission" date="2023-06" db="EMBL/GenBank/DDBJ databases">
        <title>Sysu t00039.</title>
        <authorList>
            <person name="Gao L."/>
            <person name="Fang B.-Z."/>
            <person name="Li W.-J."/>
        </authorList>
    </citation>
    <scope>NUCLEOTIDE SEQUENCE</scope>
    <source>
        <strain evidence="4">SYSU T00039</strain>
    </source>
</reference>
<dbReference type="Pfam" id="PF01569">
    <property type="entry name" value="PAP2"/>
    <property type="match status" value="1"/>
</dbReference>
<feature type="transmembrane region" description="Helical" evidence="2">
    <location>
        <begin position="139"/>
        <end position="160"/>
    </location>
</feature>
<feature type="transmembrane region" description="Helical" evidence="2">
    <location>
        <begin position="199"/>
        <end position="216"/>
    </location>
</feature>
<dbReference type="PANTHER" id="PTHR14969">
    <property type="entry name" value="SPHINGOSINE-1-PHOSPHATE PHOSPHOHYDROLASE"/>
    <property type="match status" value="1"/>
</dbReference>
<feature type="transmembrane region" description="Helical" evidence="2">
    <location>
        <begin position="99"/>
        <end position="119"/>
    </location>
</feature>
<keyword evidence="2" id="KW-1133">Transmembrane helix</keyword>
<dbReference type="Proteomes" id="UP001172737">
    <property type="component" value="Unassembled WGS sequence"/>
</dbReference>
<keyword evidence="2" id="KW-0472">Membrane</keyword>
<feature type="compositionally biased region" description="Basic and acidic residues" evidence="1">
    <location>
        <begin position="239"/>
        <end position="259"/>
    </location>
</feature>
<feature type="transmembrane region" description="Helical" evidence="2">
    <location>
        <begin position="63"/>
        <end position="87"/>
    </location>
</feature>
<dbReference type="EMBL" id="JAUHPX010000006">
    <property type="protein sequence ID" value="MDN4488588.1"/>
    <property type="molecule type" value="Genomic_DNA"/>
</dbReference>
<gene>
    <name evidence="4" type="ORF">QQX10_10455</name>
</gene>
<keyword evidence="5" id="KW-1185">Reference proteome</keyword>
<feature type="domain" description="Phosphatidic acid phosphatase type 2/haloperoxidase" evidence="3">
    <location>
        <begin position="97"/>
        <end position="214"/>
    </location>
</feature>
<evidence type="ECO:0000256" key="2">
    <source>
        <dbReference type="SAM" id="Phobius"/>
    </source>
</evidence>
<evidence type="ECO:0000256" key="1">
    <source>
        <dbReference type="SAM" id="MobiDB-lite"/>
    </source>
</evidence>
<feature type="transmembrane region" description="Helical" evidence="2">
    <location>
        <begin position="172"/>
        <end position="193"/>
    </location>
</feature>
<dbReference type="SMART" id="SM00014">
    <property type="entry name" value="acidPPc"/>
    <property type="match status" value="1"/>
</dbReference>
<feature type="transmembrane region" description="Helical" evidence="2">
    <location>
        <begin position="12"/>
        <end position="33"/>
    </location>
</feature>
<dbReference type="PANTHER" id="PTHR14969:SF13">
    <property type="entry name" value="AT30094P"/>
    <property type="match status" value="1"/>
</dbReference>
<dbReference type="RefSeq" id="WP_301120657.1">
    <property type="nucleotide sequence ID" value="NZ_JAUHPX010000006.1"/>
</dbReference>
<dbReference type="SUPFAM" id="SSF48317">
    <property type="entry name" value="Acid phosphatase/Vanadium-dependent haloperoxidase"/>
    <property type="match status" value="1"/>
</dbReference>
<name>A0AAW7M607_9MICO</name>